<reference evidence="1 2" key="1">
    <citation type="journal article" date="2018" name="Nat. Biotechnol.">
        <title>A standardized bacterial taxonomy based on genome phylogeny substantially revises the tree of life.</title>
        <authorList>
            <person name="Parks D.H."/>
            <person name="Chuvochina M."/>
            <person name="Waite D.W."/>
            <person name="Rinke C."/>
            <person name="Skarshewski A."/>
            <person name="Chaumeil P.A."/>
            <person name="Hugenholtz P."/>
        </authorList>
    </citation>
    <scope>NUCLEOTIDE SEQUENCE [LARGE SCALE GENOMIC DNA]</scope>
    <source>
        <strain evidence="1">UBA9956</strain>
    </source>
</reference>
<evidence type="ECO:0000313" key="2">
    <source>
        <dbReference type="Proteomes" id="UP000264062"/>
    </source>
</evidence>
<dbReference type="Proteomes" id="UP000264062">
    <property type="component" value="Unassembled WGS sequence"/>
</dbReference>
<sequence length="103" mass="11819">MIENIIESIKQAEQKAKEIVANSRIEANETASKAEVESRLIMKNAQESKAKMLKDSQERGRLDAEKLFEKEREVHLKNIEKIDADSKKRIKKTIDAVLRELLG</sequence>
<dbReference type="EMBL" id="DMZY01000135">
    <property type="protein sequence ID" value="HAV92435.1"/>
    <property type="molecule type" value="Genomic_DNA"/>
</dbReference>
<gene>
    <name evidence="1" type="ORF">DCW38_04560</name>
</gene>
<dbReference type="Gene3D" id="1.20.5.2950">
    <property type="match status" value="1"/>
</dbReference>
<name>A0A350HA69_UNCW3</name>
<proteinExistence type="predicted"/>
<protein>
    <recommendedName>
        <fullName evidence="3">V-type ATP synthase subunit H</fullName>
    </recommendedName>
</protein>
<evidence type="ECO:0008006" key="3">
    <source>
        <dbReference type="Google" id="ProtNLM"/>
    </source>
</evidence>
<evidence type="ECO:0000313" key="1">
    <source>
        <dbReference type="EMBL" id="HAV92435.1"/>
    </source>
</evidence>
<accession>A0A350HA69</accession>
<comment type="caution">
    <text evidence="1">The sequence shown here is derived from an EMBL/GenBank/DDBJ whole genome shotgun (WGS) entry which is preliminary data.</text>
</comment>
<dbReference type="AlphaFoldDB" id="A0A350HA69"/>
<organism evidence="1 2">
    <name type="scientific">candidate division WOR-3 bacterium</name>
    <dbReference type="NCBI Taxonomy" id="2052148"/>
    <lineage>
        <taxon>Bacteria</taxon>
        <taxon>Bacteria division WOR-3</taxon>
    </lineage>
</organism>